<dbReference type="GO" id="GO:0005198">
    <property type="term" value="F:structural molecule activity"/>
    <property type="evidence" value="ECO:0007669"/>
    <property type="project" value="InterPro"/>
</dbReference>
<keyword evidence="5" id="KW-1185">Reference proteome</keyword>
<dbReference type="Gene3D" id="3.30.70.1710">
    <property type="match status" value="2"/>
</dbReference>
<evidence type="ECO:0000259" key="3">
    <source>
        <dbReference type="PROSITE" id="PS51931"/>
    </source>
</evidence>
<dbReference type="SMART" id="SM00877">
    <property type="entry name" value="BMC"/>
    <property type="match status" value="2"/>
</dbReference>
<evidence type="ECO:0000256" key="2">
    <source>
        <dbReference type="ARBA" id="ARBA00024446"/>
    </source>
</evidence>
<dbReference type="Pfam" id="PF00936">
    <property type="entry name" value="BMC"/>
    <property type="match status" value="1"/>
</dbReference>
<dbReference type="InterPro" id="IPR044870">
    <property type="entry name" value="BMC_CP"/>
</dbReference>
<dbReference type="CDD" id="cd07050">
    <property type="entry name" value="BMC_EutL_repeat2"/>
    <property type="match status" value="1"/>
</dbReference>
<accession>A0A8J8KAN8</accession>
<proteinExistence type="predicted"/>
<evidence type="ECO:0000313" key="4">
    <source>
        <dbReference type="EMBL" id="NSL51039.1"/>
    </source>
</evidence>
<gene>
    <name evidence="4" type="primary">eutL</name>
    <name evidence="4" type="ORF">HR057_04565</name>
</gene>
<evidence type="ECO:0000256" key="1">
    <source>
        <dbReference type="ARBA" id="ARBA00024322"/>
    </source>
</evidence>
<dbReference type="InterPro" id="IPR009193">
    <property type="entry name" value="EutL_PduB"/>
</dbReference>
<organism evidence="4 5">
    <name type="scientific">Calidifontibacillus erzurumensis</name>
    <dbReference type="NCBI Taxonomy" id="2741433"/>
    <lineage>
        <taxon>Bacteria</taxon>
        <taxon>Bacillati</taxon>
        <taxon>Bacillota</taxon>
        <taxon>Bacilli</taxon>
        <taxon>Bacillales</taxon>
        <taxon>Bacillaceae</taxon>
        <taxon>Calidifontibacillus/Schinkia group</taxon>
        <taxon>Calidifontibacillus</taxon>
    </lineage>
</organism>
<comment type="subcellular location">
    <subcellularLocation>
        <location evidence="1">Bacterial microcompartment</location>
    </subcellularLocation>
</comment>
<dbReference type="PROSITE" id="PS51931">
    <property type="entry name" value="BMC_CP"/>
    <property type="match status" value="1"/>
</dbReference>
<comment type="caution">
    <text evidence="4">The sequence shown here is derived from an EMBL/GenBank/DDBJ whole genome shotgun (WGS) entry which is preliminary data.</text>
</comment>
<dbReference type="NCBIfam" id="NF011934">
    <property type="entry name" value="PRK15405.1"/>
    <property type="match status" value="1"/>
</dbReference>
<name>A0A8J8KAN8_9BACI</name>
<dbReference type="SUPFAM" id="SSF143414">
    <property type="entry name" value="CcmK-like"/>
    <property type="match status" value="1"/>
</dbReference>
<feature type="domain" description="BMC circularly permuted" evidence="3">
    <location>
        <begin position="109"/>
        <end position="214"/>
    </location>
</feature>
<keyword evidence="2" id="KW-1283">Bacterial microcompartment</keyword>
<dbReference type="AlphaFoldDB" id="A0A8J8KAN8"/>
<dbReference type="NCBIfam" id="TIGR04502">
    <property type="entry name" value="microcomp_EutL"/>
    <property type="match status" value="1"/>
</dbReference>
<dbReference type="InterPro" id="IPR030983">
    <property type="entry name" value="EutL"/>
</dbReference>
<dbReference type="RefSeq" id="WP_173730248.1">
    <property type="nucleotide sequence ID" value="NZ_JABTTE010000004.1"/>
</dbReference>
<sequence>MKLKPIFAEILAIRIIPKVHPDMIKKFDLPPNHSSIGMFTVTIDDIGIVALDEATKQADIEVCYSHSFYAGSAYSSGPLSGEFIGMFSGPNNDEVRSGMEAVIKTVNKEAYFEALNEEVSHVFFAHVVPRAGKLLSKEAGIKEGESIAYLIAPPLEAMFGIDIALKEANVELRSLFKPPSETNFAGGLLTGTQSACEAAANAFREAVIHVANKPKHY</sequence>
<dbReference type="EMBL" id="JABTTE010000004">
    <property type="protein sequence ID" value="NSL51039.1"/>
    <property type="molecule type" value="Genomic_DNA"/>
</dbReference>
<dbReference type="GO" id="GO:0031469">
    <property type="term" value="C:bacterial microcompartment"/>
    <property type="evidence" value="ECO:0007669"/>
    <property type="project" value="UniProtKB-SubCell"/>
</dbReference>
<dbReference type="Proteomes" id="UP000625804">
    <property type="component" value="Unassembled WGS sequence"/>
</dbReference>
<dbReference type="PIRSF" id="PIRSF012290">
    <property type="entry name" value="EutL_PduB"/>
    <property type="match status" value="1"/>
</dbReference>
<protein>
    <submittedName>
        <fullName evidence="4">Ethanolamine utilization microcompartment protein EutL</fullName>
    </submittedName>
</protein>
<dbReference type="InterPro" id="IPR000249">
    <property type="entry name" value="BMC_dom"/>
</dbReference>
<dbReference type="InterPro" id="IPR037233">
    <property type="entry name" value="CcmK-like_sf"/>
</dbReference>
<reference evidence="4" key="1">
    <citation type="submission" date="2020-06" db="EMBL/GenBank/DDBJ databases">
        <title>A novel thermopfilic bacterium from Erzurum, Turkey.</title>
        <authorList>
            <person name="Adiguzel A."/>
            <person name="Ay H."/>
            <person name="Baltaci M.O."/>
        </authorList>
    </citation>
    <scope>NUCLEOTIDE SEQUENCE</scope>
    <source>
        <strain evidence="4">P2</strain>
    </source>
</reference>
<evidence type="ECO:0000313" key="5">
    <source>
        <dbReference type="Proteomes" id="UP000625804"/>
    </source>
</evidence>